<proteinExistence type="predicted"/>
<dbReference type="GO" id="GO:0009401">
    <property type="term" value="P:phosphoenolpyruvate-dependent sugar phosphotransferase system"/>
    <property type="evidence" value="ECO:0007669"/>
    <property type="project" value="UniProtKB-KW"/>
</dbReference>
<dbReference type="AlphaFoldDB" id="A0A0D8IH51"/>
<dbReference type="GO" id="GO:0016740">
    <property type="term" value="F:transferase activity"/>
    <property type="evidence" value="ECO:0007669"/>
    <property type="project" value="UniProtKB-KW"/>
</dbReference>
<dbReference type="PANTHER" id="PTHR33705">
    <property type="entry name" value="PHOSPHOCARRIER PROTEIN HPR"/>
    <property type="match status" value="1"/>
</dbReference>
<keyword evidence="2" id="KW-0963">Cytoplasm</keyword>
<dbReference type="PRINTS" id="PR00107">
    <property type="entry name" value="PHOSPHOCPHPR"/>
</dbReference>
<dbReference type="Pfam" id="PF00381">
    <property type="entry name" value="PTS-HPr"/>
    <property type="match status" value="1"/>
</dbReference>
<dbReference type="Gene3D" id="3.30.1340.10">
    <property type="entry name" value="HPr-like"/>
    <property type="match status" value="1"/>
</dbReference>
<dbReference type="STRING" id="84022.CACET_c06420"/>
<dbReference type="InterPro" id="IPR000032">
    <property type="entry name" value="HPr-like"/>
</dbReference>
<reference evidence="4 5" key="1">
    <citation type="submission" date="2014-10" db="EMBL/GenBank/DDBJ databases">
        <title>Genome sequence of Clostridium aceticum DSM 1496.</title>
        <authorList>
            <person name="Poehlein A."/>
            <person name="Schiel-Bengelsdorf B."/>
            <person name="Gottschalk G."/>
            <person name="Duerre P."/>
            <person name="Daniel R."/>
        </authorList>
    </citation>
    <scope>NUCLEOTIDE SEQUENCE [LARGE SCALE GENOMIC DNA]</scope>
    <source>
        <strain evidence="4 5">DSM 1496</strain>
    </source>
</reference>
<accession>A0A0D8IH51</accession>
<protein>
    <submittedName>
        <fullName evidence="4">Phosphotransferase system, phosphocarrier protein HPr</fullName>
    </submittedName>
</protein>
<dbReference type="PANTHER" id="PTHR33705:SF2">
    <property type="entry name" value="PHOSPHOCARRIER PROTEIN NPR"/>
    <property type="match status" value="1"/>
</dbReference>
<sequence>MLEKKITVKSETGLNARAASLLVREATKFKAESYVIKDGNEYNCKSIMNIMSMLLRQGEEVLLKAEGSDAEKALKALAHLIENPGEK</sequence>
<evidence type="ECO:0000313" key="4">
    <source>
        <dbReference type="EMBL" id="AKL94152.1"/>
    </source>
</evidence>
<dbReference type="RefSeq" id="WP_044823011.1">
    <property type="nucleotide sequence ID" value="NZ_CP009687.1"/>
</dbReference>
<dbReference type="PATRIC" id="fig|84022.5.peg.1447"/>
<evidence type="ECO:0000256" key="2">
    <source>
        <dbReference type="ARBA" id="ARBA00022490"/>
    </source>
</evidence>
<comment type="subcellular location">
    <subcellularLocation>
        <location evidence="1">Cytoplasm</location>
    </subcellularLocation>
</comment>
<dbReference type="PROSITE" id="PS51350">
    <property type="entry name" value="PTS_HPR_DOM"/>
    <property type="match status" value="1"/>
</dbReference>
<dbReference type="EMBL" id="CP009687">
    <property type="protein sequence ID" value="AKL94152.1"/>
    <property type="molecule type" value="Genomic_DNA"/>
</dbReference>
<keyword evidence="5" id="KW-1185">Reference proteome</keyword>
<dbReference type="InterPro" id="IPR035895">
    <property type="entry name" value="HPr-like_sf"/>
</dbReference>
<dbReference type="InterPro" id="IPR050399">
    <property type="entry name" value="HPr"/>
</dbReference>
<organism evidence="4 5">
    <name type="scientific">Clostridium aceticum</name>
    <dbReference type="NCBI Taxonomy" id="84022"/>
    <lineage>
        <taxon>Bacteria</taxon>
        <taxon>Bacillati</taxon>
        <taxon>Bacillota</taxon>
        <taxon>Clostridia</taxon>
        <taxon>Eubacteriales</taxon>
        <taxon>Clostridiaceae</taxon>
        <taxon>Clostridium</taxon>
    </lineage>
</organism>
<dbReference type="NCBIfam" id="TIGR01003">
    <property type="entry name" value="PTS_HPr_family"/>
    <property type="match status" value="1"/>
</dbReference>
<dbReference type="GO" id="GO:0005737">
    <property type="term" value="C:cytoplasm"/>
    <property type="evidence" value="ECO:0007669"/>
    <property type="project" value="UniProtKB-SubCell"/>
</dbReference>
<dbReference type="SUPFAM" id="SSF55594">
    <property type="entry name" value="HPr-like"/>
    <property type="match status" value="1"/>
</dbReference>
<dbReference type="KEGG" id="cace:CACET_c06420"/>
<dbReference type="OrthoDB" id="9809047at2"/>
<gene>
    <name evidence="4" type="primary">hPr1</name>
    <name evidence="4" type="ORF">CACET_c06420</name>
</gene>
<keyword evidence="3" id="KW-0598">Phosphotransferase system</keyword>
<dbReference type="Proteomes" id="UP000035704">
    <property type="component" value="Chromosome"/>
</dbReference>
<evidence type="ECO:0000313" key="5">
    <source>
        <dbReference type="Proteomes" id="UP000035704"/>
    </source>
</evidence>
<evidence type="ECO:0000256" key="1">
    <source>
        <dbReference type="ARBA" id="ARBA00004496"/>
    </source>
</evidence>
<keyword evidence="4" id="KW-0808">Transferase</keyword>
<name>A0A0D8IH51_9CLOT</name>
<evidence type="ECO:0000256" key="3">
    <source>
        <dbReference type="ARBA" id="ARBA00022683"/>
    </source>
</evidence>